<dbReference type="Proteomes" id="UP000670092">
    <property type="component" value="Unassembled WGS sequence"/>
</dbReference>
<dbReference type="Pfam" id="PF24494">
    <property type="entry name" value="DUF7587"/>
    <property type="match status" value="1"/>
</dbReference>
<accession>A0A8H8CZZ5</accession>
<reference evidence="2 3" key="1">
    <citation type="submission" date="2021-01" db="EMBL/GenBank/DDBJ databases">
        <title>Chromosome-level genome assembly of a human fungal pathogen reveals clustering of transcriptionally co-regulated genes.</title>
        <authorList>
            <person name="Voorhies M."/>
            <person name="Cohen S."/>
            <person name="Shea T.P."/>
            <person name="Petrus S."/>
            <person name="Munoz J.F."/>
            <person name="Poplawski S."/>
            <person name="Goldman W.E."/>
            <person name="Michael T."/>
            <person name="Cuomo C.A."/>
            <person name="Sil A."/>
            <person name="Beyhan S."/>
        </authorList>
    </citation>
    <scope>NUCLEOTIDE SEQUENCE [LARGE SCALE GENOMIC DNA]</scope>
    <source>
        <strain evidence="2 3">G184AR</strain>
    </source>
</reference>
<organism evidence="2 3">
    <name type="scientific">Ajellomyces capsulatus</name>
    <name type="common">Darling's disease fungus</name>
    <name type="synonym">Histoplasma capsulatum</name>
    <dbReference type="NCBI Taxonomy" id="5037"/>
    <lineage>
        <taxon>Eukaryota</taxon>
        <taxon>Fungi</taxon>
        <taxon>Dikarya</taxon>
        <taxon>Ascomycota</taxon>
        <taxon>Pezizomycotina</taxon>
        <taxon>Eurotiomycetes</taxon>
        <taxon>Eurotiomycetidae</taxon>
        <taxon>Onygenales</taxon>
        <taxon>Ajellomycetaceae</taxon>
        <taxon>Histoplasma</taxon>
    </lineage>
</organism>
<dbReference type="VEuPathDB" id="FungiDB:I7I52_07138"/>
<name>A0A8H8CZZ5_AJECA</name>
<comment type="caution">
    <text evidence="2">The sequence shown here is derived from an EMBL/GenBank/DDBJ whole genome shotgun (WGS) entry which is preliminary data.</text>
</comment>
<dbReference type="InterPro" id="IPR056009">
    <property type="entry name" value="DUF7587"/>
</dbReference>
<dbReference type="EMBL" id="JAEVHI010000003">
    <property type="protein sequence ID" value="KAG5296450.1"/>
    <property type="molecule type" value="Genomic_DNA"/>
</dbReference>
<protein>
    <recommendedName>
        <fullName evidence="1">DUF7587 domain-containing protein</fullName>
    </recommendedName>
</protein>
<feature type="domain" description="DUF7587" evidence="1">
    <location>
        <begin position="32"/>
        <end position="66"/>
    </location>
</feature>
<gene>
    <name evidence="2" type="ORF">I7I52_07138</name>
</gene>
<evidence type="ECO:0000313" key="2">
    <source>
        <dbReference type="EMBL" id="KAG5296450.1"/>
    </source>
</evidence>
<sequence length="74" mass="8131">MAAGNIANTDMKEIILNTISNGIDMDPIELPIRHHNQHNIVAMAKTHLSRVEDNSPFISTFSTLLSSRIRSSGS</sequence>
<evidence type="ECO:0000259" key="1">
    <source>
        <dbReference type="Pfam" id="PF24494"/>
    </source>
</evidence>
<dbReference type="OrthoDB" id="5397734at2759"/>
<proteinExistence type="predicted"/>
<evidence type="ECO:0000313" key="3">
    <source>
        <dbReference type="Proteomes" id="UP000670092"/>
    </source>
</evidence>
<dbReference type="AlphaFoldDB" id="A0A8H8CZZ5"/>